<feature type="chain" id="PRO_5016738762" description="Lipoprotein" evidence="1">
    <location>
        <begin position="19"/>
        <end position="146"/>
    </location>
</feature>
<organism evidence="2 3">
    <name type="scientific">Prevotella pallens</name>
    <dbReference type="NCBI Taxonomy" id="60133"/>
    <lineage>
        <taxon>Bacteria</taxon>
        <taxon>Pseudomonadati</taxon>
        <taxon>Bacteroidota</taxon>
        <taxon>Bacteroidia</taxon>
        <taxon>Bacteroidales</taxon>
        <taxon>Prevotellaceae</taxon>
        <taxon>Prevotella</taxon>
    </lineage>
</organism>
<dbReference type="AlphaFoldDB" id="A0A379F471"/>
<dbReference type="PROSITE" id="PS51257">
    <property type="entry name" value="PROKAR_LIPOPROTEIN"/>
    <property type="match status" value="1"/>
</dbReference>
<keyword evidence="1" id="KW-0732">Signal</keyword>
<dbReference type="GeneID" id="78571437"/>
<gene>
    <name evidence="2" type="ORF">NCTC13043_01778</name>
</gene>
<evidence type="ECO:0000313" key="2">
    <source>
        <dbReference type="EMBL" id="SUC13154.1"/>
    </source>
</evidence>
<accession>A0A379F471</accession>
<dbReference type="RefSeq" id="WP_115083725.1">
    <property type="nucleotide sequence ID" value="NZ_CAUVAI010000001.1"/>
</dbReference>
<evidence type="ECO:0000256" key="1">
    <source>
        <dbReference type="SAM" id="SignalP"/>
    </source>
</evidence>
<evidence type="ECO:0008006" key="4">
    <source>
        <dbReference type="Google" id="ProtNLM"/>
    </source>
</evidence>
<protein>
    <recommendedName>
        <fullName evidence="4">Lipoprotein</fullName>
    </recommendedName>
</protein>
<sequence length="146" mass="16536">MKKTIFMTIVGFAMLATSCSTGTKVVQFTELKNYFYRNDAPKGDQLLKLTTQEDFNRYFGEAAYMGTDGEPTKIDFNEDFVIAKVFPESNKSPDISNISLEKDGKEELILGYEVKEKSPQSFTIRPTFQIAVSRKYINDNLKGATK</sequence>
<proteinExistence type="predicted"/>
<feature type="signal peptide" evidence="1">
    <location>
        <begin position="1"/>
        <end position="18"/>
    </location>
</feature>
<evidence type="ECO:0000313" key="3">
    <source>
        <dbReference type="Proteomes" id="UP000254235"/>
    </source>
</evidence>
<dbReference type="EMBL" id="UGTP01000001">
    <property type="protein sequence ID" value="SUC13154.1"/>
    <property type="molecule type" value="Genomic_DNA"/>
</dbReference>
<name>A0A379F471_9BACT</name>
<reference evidence="2 3" key="1">
    <citation type="submission" date="2018-06" db="EMBL/GenBank/DDBJ databases">
        <authorList>
            <consortium name="Pathogen Informatics"/>
            <person name="Doyle S."/>
        </authorList>
    </citation>
    <scope>NUCLEOTIDE SEQUENCE [LARGE SCALE GENOMIC DNA]</scope>
    <source>
        <strain evidence="2 3">NCTC13043</strain>
    </source>
</reference>
<dbReference type="Proteomes" id="UP000254235">
    <property type="component" value="Unassembled WGS sequence"/>
</dbReference>
<dbReference type="OrthoDB" id="8613168at2"/>